<comment type="caution">
    <text evidence="2">The sequence shown here is derived from an EMBL/GenBank/DDBJ whole genome shotgun (WGS) entry which is preliminary data.</text>
</comment>
<evidence type="ECO:0000313" key="2">
    <source>
        <dbReference type="EMBL" id="GLX76934.1"/>
    </source>
</evidence>
<dbReference type="EMBL" id="BSST01000001">
    <property type="protein sequence ID" value="GLX76934.1"/>
    <property type="molecule type" value="Genomic_DNA"/>
</dbReference>
<gene>
    <name evidence="2" type="ORF">tinsulaeT_02740</name>
</gene>
<evidence type="ECO:0008006" key="4">
    <source>
        <dbReference type="Google" id="ProtNLM"/>
    </source>
</evidence>
<dbReference type="Proteomes" id="UP001157186">
    <property type="component" value="Unassembled WGS sequence"/>
</dbReference>
<keyword evidence="1" id="KW-1133">Transmembrane helix</keyword>
<name>A0ABQ6GMW1_9GAMM</name>
<proteinExistence type="predicted"/>
<evidence type="ECO:0000256" key="1">
    <source>
        <dbReference type="SAM" id="Phobius"/>
    </source>
</evidence>
<feature type="transmembrane region" description="Helical" evidence="1">
    <location>
        <begin position="43"/>
        <end position="62"/>
    </location>
</feature>
<evidence type="ECO:0000313" key="3">
    <source>
        <dbReference type="Proteomes" id="UP001157186"/>
    </source>
</evidence>
<accession>A0ABQ6GMW1</accession>
<sequence length="66" mass="7708">MSPDNVPCLYCQTPNDSQNTHCQNCGMAMPKKHPESAKVKQKLFKYFFWAIALFCLIMMFYLPRSN</sequence>
<keyword evidence="1" id="KW-0812">Transmembrane</keyword>
<keyword evidence="3" id="KW-1185">Reference proteome</keyword>
<organism evidence="2 3">
    <name type="scientific">Thalassotalea insulae</name>
    <dbReference type="NCBI Taxonomy" id="2056778"/>
    <lineage>
        <taxon>Bacteria</taxon>
        <taxon>Pseudomonadati</taxon>
        <taxon>Pseudomonadota</taxon>
        <taxon>Gammaproteobacteria</taxon>
        <taxon>Alteromonadales</taxon>
        <taxon>Colwelliaceae</taxon>
        <taxon>Thalassotalea</taxon>
    </lineage>
</organism>
<protein>
    <recommendedName>
        <fullName evidence="4">DnrP protein</fullName>
    </recommendedName>
</protein>
<reference evidence="2 3" key="1">
    <citation type="submission" date="2023-03" db="EMBL/GenBank/DDBJ databases">
        <title>Draft genome sequence of Thalassotalea insulae KCTC 62186T.</title>
        <authorList>
            <person name="Sawabe T."/>
        </authorList>
    </citation>
    <scope>NUCLEOTIDE SEQUENCE [LARGE SCALE GENOMIC DNA]</scope>
    <source>
        <strain evidence="2 3">KCTC 62186</strain>
    </source>
</reference>
<dbReference type="RefSeq" id="WP_284242730.1">
    <property type="nucleotide sequence ID" value="NZ_BSST01000001.1"/>
</dbReference>
<keyword evidence="1" id="KW-0472">Membrane</keyword>